<name>A0A2N7BLG0_9VIBR</name>
<evidence type="ECO:0000313" key="1">
    <source>
        <dbReference type="EMBL" id="PME58919.1"/>
    </source>
</evidence>
<reference evidence="2" key="1">
    <citation type="submission" date="2016-07" db="EMBL/GenBank/DDBJ databases">
        <title>Nontailed viruses are major unrecognized killers of bacteria in the ocean.</title>
        <authorList>
            <person name="Kauffman K."/>
            <person name="Hussain F."/>
            <person name="Yang J."/>
            <person name="Arevalo P."/>
            <person name="Brown J."/>
            <person name="Cutler M."/>
            <person name="Kelly L."/>
            <person name="Polz M.F."/>
        </authorList>
    </citation>
    <scope>NUCLEOTIDE SEQUENCE [LARGE SCALE GENOMIC DNA]</scope>
    <source>
        <strain evidence="2">10N.286.55.C1</strain>
    </source>
</reference>
<dbReference type="EMBL" id="MCSI01000152">
    <property type="protein sequence ID" value="PME58919.1"/>
    <property type="molecule type" value="Genomic_DNA"/>
</dbReference>
<gene>
    <name evidence="1" type="ORF">BCV30_15515</name>
</gene>
<dbReference type="Pfam" id="PF06892">
    <property type="entry name" value="Phage_CP76"/>
    <property type="match status" value="1"/>
</dbReference>
<dbReference type="AlphaFoldDB" id="A0A2N7BLG0"/>
<dbReference type="InterPro" id="IPR009679">
    <property type="entry name" value="Phage_186_CII-like"/>
</dbReference>
<protein>
    <submittedName>
        <fullName evidence="1">Transcriptional regulator</fullName>
    </submittedName>
</protein>
<comment type="caution">
    <text evidence="1">The sequence shown here is derived from an EMBL/GenBank/DDBJ whole genome shotgun (WGS) entry which is preliminary data.</text>
</comment>
<evidence type="ECO:0000313" key="2">
    <source>
        <dbReference type="Proteomes" id="UP000235778"/>
    </source>
</evidence>
<proteinExistence type="predicted"/>
<dbReference type="Proteomes" id="UP000235778">
    <property type="component" value="Unassembled WGS sequence"/>
</dbReference>
<dbReference type="RefSeq" id="WP_102268055.1">
    <property type="nucleotide sequence ID" value="NZ_MCSH01000138.1"/>
</dbReference>
<accession>A0A2N7BLG0</accession>
<sequence>MNNKVAMCELRECKQNAFDAACRDFVLNHNIEKLAKRIGLNATVLRSKLNPEQQYKLTPVDLAIISKETGDYTIINTVLADLGVVVAKVPSEEESKTFVERILENSVLSGELSSDALKMCNADRLYRSDRRKAIAKAQAAIGNLVLLMSQLENRTTGVTPFLSMGVDFIANGAPIPGLS</sequence>
<dbReference type="GO" id="GO:0003677">
    <property type="term" value="F:DNA binding"/>
    <property type="evidence" value="ECO:0007669"/>
    <property type="project" value="InterPro"/>
</dbReference>
<organism evidence="1 2">
    <name type="scientific">Vibrio lentus</name>
    <dbReference type="NCBI Taxonomy" id="136468"/>
    <lineage>
        <taxon>Bacteria</taxon>
        <taxon>Pseudomonadati</taxon>
        <taxon>Pseudomonadota</taxon>
        <taxon>Gammaproteobacteria</taxon>
        <taxon>Vibrionales</taxon>
        <taxon>Vibrionaceae</taxon>
        <taxon>Vibrio</taxon>
    </lineage>
</organism>